<dbReference type="OrthoDB" id="3789469at2759"/>
<dbReference type="PANTHER" id="PTHR24148">
    <property type="entry name" value="ANKYRIN REPEAT DOMAIN-CONTAINING PROTEIN 39 HOMOLOG-RELATED"/>
    <property type="match status" value="1"/>
</dbReference>
<gene>
    <name evidence="2" type="ORF">P171DRAFT_331521</name>
</gene>
<name>A0A9P4UAP9_9PLEO</name>
<feature type="domain" description="Heterokaryon incompatibility" evidence="1">
    <location>
        <begin position="1"/>
        <end position="69"/>
    </location>
</feature>
<organism evidence="2 3">
    <name type="scientific">Karstenula rhodostoma CBS 690.94</name>
    <dbReference type="NCBI Taxonomy" id="1392251"/>
    <lineage>
        <taxon>Eukaryota</taxon>
        <taxon>Fungi</taxon>
        <taxon>Dikarya</taxon>
        <taxon>Ascomycota</taxon>
        <taxon>Pezizomycotina</taxon>
        <taxon>Dothideomycetes</taxon>
        <taxon>Pleosporomycetidae</taxon>
        <taxon>Pleosporales</taxon>
        <taxon>Massarineae</taxon>
        <taxon>Didymosphaeriaceae</taxon>
        <taxon>Karstenula</taxon>
    </lineage>
</organism>
<dbReference type="PANTHER" id="PTHR24148:SF73">
    <property type="entry name" value="HET DOMAIN PROTEIN (AFU_ORTHOLOGUE AFUA_8G01020)"/>
    <property type="match status" value="1"/>
</dbReference>
<evidence type="ECO:0000313" key="3">
    <source>
        <dbReference type="Proteomes" id="UP000799764"/>
    </source>
</evidence>
<proteinExistence type="predicted"/>
<dbReference type="Pfam" id="PF06985">
    <property type="entry name" value="HET"/>
    <property type="match status" value="1"/>
</dbReference>
<reference evidence="2" key="1">
    <citation type="journal article" date="2020" name="Stud. Mycol.">
        <title>101 Dothideomycetes genomes: a test case for predicting lifestyles and emergence of pathogens.</title>
        <authorList>
            <person name="Haridas S."/>
            <person name="Albert R."/>
            <person name="Binder M."/>
            <person name="Bloem J."/>
            <person name="Labutti K."/>
            <person name="Salamov A."/>
            <person name="Andreopoulos B."/>
            <person name="Baker S."/>
            <person name="Barry K."/>
            <person name="Bills G."/>
            <person name="Bluhm B."/>
            <person name="Cannon C."/>
            <person name="Castanera R."/>
            <person name="Culley D."/>
            <person name="Daum C."/>
            <person name="Ezra D."/>
            <person name="Gonzalez J."/>
            <person name="Henrissat B."/>
            <person name="Kuo A."/>
            <person name="Liang C."/>
            <person name="Lipzen A."/>
            <person name="Lutzoni F."/>
            <person name="Magnuson J."/>
            <person name="Mondo S."/>
            <person name="Nolan M."/>
            <person name="Ohm R."/>
            <person name="Pangilinan J."/>
            <person name="Park H.-J."/>
            <person name="Ramirez L."/>
            <person name="Alfaro M."/>
            <person name="Sun H."/>
            <person name="Tritt A."/>
            <person name="Yoshinaga Y."/>
            <person name="Zwiers L.-H."/>
            <person name="Turgeon B."/>
            <person name="Goodwin S."/>
            <person name="Spatafora J."/>
            <person name="Crous P."/>
            <person name="Grigoriev I."/>
        </authorList>
    </citation>
    <scope>NUCLEOTIDE SEQUENCE</scope>
    <source>
        <strain evidence="2">CBS 690.94</strain>
    </source>
</reference>
<accession>A0A9P4UAP9</accession>
<evidence type="ECO:0000313" key="2">
    <source>
        <dbReference type="EMBL" id="KAF2443286.1"/>
    </source>
</evidence>
<sequence length="69" mass="7858">YEAVSYTWATEDRDTSLSGVLHCTSGTIPITSNCQAAIRRLRKICAERRLWIDAVCIDQNHIAERNHQV</sequence>
<feature type="non-terminal residue" evidence="2">
    <location>
        <position position="69"/>
    </location>
</feature>
<dbReference type="InterPro" id="IPR052895">
    <property type="entry name" value="HetReg/Transcr_Mod"/>
</dbReference>
<dbReference type="InterPro" id="IPR010730">
    <property type="entry name" value="HET"/>
</dbReference>
<feature type="non-terminal residue" evidence="2">
    <location>
        <position position="1"/>
    </location>
</feature>
<dbReference type="Proteomes" id="UP000799764">
    <property type="component" value="Unassembled WGS sequence"/>
</dbReference>
<dbReference type="EMBL" id="MU001502">
    <property type="protein sequence ID" value="KAF2443286.1"/>
    <property type="molecule type" value="Genomic_DNA"/>
</dbReference>
<dbReference type="AlphaFoldDB" id="A0A9P4UAP9"/>
<evidence type="ECO:0000259" key="1">
    <source>
        <dbReference type="Pfam" id="PF06985"/>
    </source>
</evidence>
<comment type="caution">
    <text evidence="2">The sequence shown here is derived from an EMBL/GenBank/DDBJ whole genome shotgun (WGS) entry which is preliminary data.</text>
</comment>
<protein>
    <recommendedName>
        <fullName evidence="1">Heterokaryon incompatibility domain-containing protein</fullName>
    </recommendedName>
</protein>
<keyword evidence="3" id="KW-1185">Reference proteome</keyword>